<accession>F0ZQX0</accession>
<name>F0ZQX0_DICPU</name>
<feature type="compositionally biased region" description="Basic and acidic residues" evidence="2">
    <location>
        <begin position="154"/>
        <end position="164"/>
    </location>
</feature>
<dbReference type="PANTHER" id="PTHR32134">
    <property type="entry name" value="FNIP REPEAT-CONTAINING PROTEIN"/>
    <property type="match status" value="1"/>
</dbReference>
<feature type="region of interest" description="Disordered" evidence="2">
    <location>
        <begin position="147"/>
        <end position="183"/>
    </location>
</feature>
<sequence length="458" mass="52696">MYALGQTNNEVDALRQTNNEVDNYEEINSFFQKNTLDSIINYILHHRLLETLIKNELEYLWLGINDALERIKAQNHEYHYNNSDGSNNNSFTLNNDGGNEINVLSNLNHKNDYKTIDDGALLNECINNKNKNNNIITNNKTNINNNNYKINNKKNNDFVNKETSIKSSATSKNKSDNNDNNNSNDKLFFKIWRNKVIRKKIKYHMYSNMVKRVKNNLEEIKKCPSELLCQSYDVYINQPLGKFIPKGTVTLNLTGSFNSPIKIGNIPKTVKVLKLGQNYTHEIELNSVIPSSVNELSLYHFIQTSPSKQEFPKFIKKLNIFRFNRDIISSTFFGSVVILSLHSFNLRIKPGDFPNTCEELILHSYNQQLDIGSLPPGLKKLTLGSFNQPIYHGSLSESITYLKMSSFNQDLGNSLISLTLLETLSMIEFKKTILENQLPKSIKILEVHKRKQVKNWSS</sequence>
<protein>
    <recommendedName>
        <fullName evidence="5">FNIP repeat-containing protein</fullName>
    </recommendedName>
</protein>
<reference evidence="4" key="1">
    <citation type="journal article" date="2011" name="Genome Biol.">
        <title>Comparative genomics of the social amoebae Dictyostelium discoideum and Dictyostelium purpureum.</title>
        <authorList>
            <consortium name="US DOE Joint Genome Institute (JGI-PGF)"/>
            <person name="Sucgang R."/>
            <person name="Kuo A."/>
            <person name="Tian X."/>
            <person name="Salerno W."/>
            <person name="Parikh A."/>
            <person name="Feasley C.L."/>
            <person name="Dalin E."/>
            <person name="Tu H."/>
            <person name="Huang E."/>
            <person name="Barry K."/>
            <person name="Lindquist E."/>
            <person name="Shapiro H."/>
            <person name="Bruce D."/>
            <person name="Schmutz J."/>
            <person name="Salamov A."/>
            <person name="Fey P."/>
            <person name="Gaudet P."/>
            <person name="Anjard C."/>
            <person name="Babu M.M."/>
            <person name="Basu S."/>
            <person name="Bushmanova Y."/>
            <person name="van der Wel H."/>
            <person name="Katoh-Kurasawa M."/>
            <person name="Dinh C."/>
            <person name="Coutinho P.M."/>
            <person name="Saito T."/>
            <person name="Elias M."/>
            <person name="Schaap P."/>
            <person name="Kay R.R."/>
            <person name="Henrissat B."/>
            <person name="Eichinger L."/>
            <person name="Rivero F."/>
            <person name="Putnam N.H."/>
            <person name="West C.M."/>
            <person name="Loomis W.F."/>
            <person name="Chisholm R.L."/>
            <person name="Shaulsky G."/>
            <person name="Strassmann J.E."/>
            <person name="Queller D.C."/>
            <person name="Kuspa A."/>
            <person name="Grigoriev I.V."/>
        </authorList>
    </citation>
    <scope>NUCLEOTIDE SEQUENCE [LARGE SCALE GENOMIC DNA]</scope>
    <source>
        <strain evidence="4">QSDP1</strain>
    </source>
</reference>
<evidence type="ECO:0000313" key="3">
    <source>
        <dbReference type="EMBL" id="EGC33653.1"/>
    </source>
</evidence>
<dbReference type="RefSeq" id="XP_003289823.1">
    <property type="nucleotide sequence ID" value="XM_003289775.1"/>
</dbReference>
<dbReference type="AlphaFoldDB" id="F0ZQX0"/>
<gene>
    <name evidence="3" type="ORF">DICPUDRAFT_80578</name>
</gene>
<dbReference type="Pfam" id="PF05725">
    <property type="entry name" value="FNIP"/>
    <property type="match status" value="3"/>
</dbReference>
<dbReference type="EMBL" id="GL871132">
    <property type="protein sequence ID" value="EGC33653.1"/>
    <property type="molecule type" value="Genomic_DNA"/>
</dbReference>
<dbReference type="InParanoid" id="F0ZQX0"/>
<evidence type="ECO:0000313" key="4">
    <source>
        <dbReference type="Proteomes" id="UP000001064"/>
    </source>
</evidence>
<proteinExistence type="predicted"/>
<dbReference type="PANTHER" id="PTHR32134:SF169">
    <property type="entry name" value="FNIP REPEAT-CONTAINING PROTEIN-RELATED"/>
    <property type="match status" value="1"/>
</dbReference>
<evidence type="ECO:0000256" key="1">
    <source>
        <dbReference type="ARBA" id="ARBA00022737"/>
    </source>
</evidence>
<dbReference type="VEuPathDB" id="AmoebaDB:DICPUDRAFT_80578"/>
<evidence type="ECO:0000256" key="2">
    <source>
        <dbReference type="SAM" id="MobiDB-lite"/>
    </source>
</evidence>
<organism evidence="3 4">
    <name type="scientific">Dictyostelium purpureum</name>
    <name type="common">Slime mold</name>
    <dbReference type="NCBI Taxonomy" id="5786"/>
    <lineage>
        <taxon>Eukaryota</taxon>
        <taxon>Amoebozoa</taxon>
        <taxon>Evosea</taxon>
        <taxon>Eumycetozoa</taxon>
        <taxon>Dictyostelia</taxon>
        <taxon>Dictyosteliales</taxon>
        <taxon>Dictyosteliaceae</taxon>
        <taxon>Dictyostelium</taxon>
    </lineage>
</organism>
<dbReference type="InterPro" id="IPR008615">
    <property type="entry name" value="FNIP"/>
</dbReference>
<dbReference type="Proteomes" id="UP000001064">
    <property type="component" value="Unassembled WGS sequence"/>
</dbReference>
<keyword evidence="1" id="KW-0677">Repeat</keyword>
<dbReference type="KEGG" id="dpp:DICPUDRAFT_80578"/>
<dbReference type="OrthoDB" id="10669684at2759"/>
<dbReference type="GeneID" id="10503241"/>
<keyword evidence="4" id="KW-1185">Reference proteome</keyword>
<evidence type="ECO:0008006" key="5">
    <source>
        <dbReference type="Google" id="ProtNLM"/>
    </source>
</evidence>
<dbReference type="InterPro" id="IPR051251">
    <property type="entry name" value="STK_FNIP-Repeat"/>
</dbReference>